<reference evidence="3 4" key="1">
    <citation type="submission" date="2024-09" db="EMBL/GenBank/DDBJ databases">
        <authorList>
            <person name="Sun Q."/>
            <person name="Mori K."/>
        </authorList>
    </citation>
    <scope>NUCLEOTIDE SEQUENCE [LARGE SCALE GENOMIC DNA]</scope>
    <source>
        <strain evidence="3 4">CECT 8460</strain>
    </source>
</reference>
<feature type="signal peptide" evidence="1">
    <location>
        <begin position="1"/>
        <end position="21"/>
    </location>
</feature>
<sequence>MKNIKLIGSIFFILTAFTFTSCENEPVDSAINLDDFGTCATPTSLVASAFNNNTVTLSWIAGNDETSWTIEYGIVGFAHGAGTTVTSSNTTIIITGLNSSNSYDFYVKSNCSATSTSNWVGPETVEAVQANPNCANPGGLTATRDAGSNTNVNLLWIAGNTETQWEIQFGASGFALGAGTIVTSSNTTTTITGVSASGSYDFYVRAKCSATENSGWIGPVVVAAVGGGPSGTVPGTYRLTAFNTTPPTDLNGDGTSSTNQMNEVTCFNNALLVVNANNTYLANSKGAELNITGGYDCFTDPDDLGTWTLSGNQLTLTSSDITNPPQIFIVSGNTLSATFSNGTVLSNQGGVVVELTADITFVYTKQ</sequence>
<comment type="caution">
    <text evidence="3">The sequence shown here is derived from an EMBL/GenBank/DDBJ whole genome shotgun (WGS) entry which is preliminary data.</text>
</comment>
<evidence type="ECO:0000313" key="4">
    <source>
        <dbReference type="Proteomes" id="UP001589576"/>
    </source>
</evidence>
<dbReference type="Gene3D" id="2.60.40.10">
    <property type="entry name" value="Immunoglobulins"/>
    <property type="match status" value="2"/>
</dbReference>
<organism evidence="3 4">
    <name type="scientific">Flavobacterium paronense</name>
    <dbReference type="NCBI Taxonomy" id="1392775"/>
    <lineage>
        <taxon>Bacteria</taxon>
        <taxon>Pseudomonadati</taxon>
        <taxon>Bacteroidota</taxon>
        <taxon>Flavobacteriia</taxon>
        <taxon>Flavobacteriales</taxon>
        <taxon>Flavobacteriaceae</taxon>
        <taxon>Flavobacterium</taxon>
    </lineage>
</organism>
<dbReference type="Proteomes" id="UP001589576">
    <property type="component" value="Unassembled WGS sequence"/>
</dbReference>
<evidence type="ECO:0000256" key="1">
    <source>
        <dbReference type="SAM" id="SignalP"/>
    </source>
</evidence>
<dbReference type="PROSITE" id="PS51257">
    <property type="entry name" value="PROKAR_LIPOPROTEIN"/>
    <property type="match status" value="1"/>
</dbReference>
<dbReference type="InterPro" id="IPR036116">
    <property type="entry name" value="FN3_sf"/>
</dbReference>
<evidence type="ECO:0000259" key="2">
    <source>
        <dbReference type="PROSITE" id="PS50853"/>
    </source>
</evidence>
<dbReference type="RefSeq" id="WP_290285587.1">
    <property type="nucleotide sequence ID" value="NZ_JAUFQN010000019.1"/>
</dbReference>
<keyword evidence="1" id="KW-0732">Signal</keyword>
<protein>
    <submittedName>
        <fullName evidence="3">Fibronectin type III domain-containing protein</fullName>
    </submittedName>
</protein>
<dbReference type="SMART" id="SM00060">
    <property type="entry name" value="FN3"/>
    <property type="match status" value="2"/>
</dbReference>
<feature type="domain" description="Fibronectin type-III" evidence="2">
    <location>
        <begin position="41"/>
        <end position="130"/>
    </location>
</feature>
<proteinExistence type="predicted"/>
<dbReference type="EMBL" id="JBHMFB010000001">
    <property type="protein sequence ID" value="MFB9088143.1"/>
    <property type="molecule type" value="Genomic_DNA"/>
</dbReference>
<dbReference type="PROSITE" id="PS50853">
    <property type="entry name" value="FN3"/>
    <property type="match status" value="1"/>
</dbReference>
<name>A0ABV5GAI9_9FLAO</name>
<gene>
    <name evidence="3" type="ORF">ACFFUU_00855</name>
</gene>
<dbReference type="InterPro" id="IPR003961">
    <property type="entry name" value="FN3_dom"/>
</dbReference>
<evidence type="ECO:0000313" key="3">
    <source>
        <dbReference type="EMBL" id="MFB9088143.1"/>
    </source>
</evidence>
<dbReference type="SUPFAM" id="SSF49265">
    <property type="entry name" value="Fibronectin type III"/>
    <property type="match status" value="1"/>
</dbReference>
<dbReference type="CDD" id="cd00063">
    <property type="entry name" value="FN3"/>
    <property type="match status" value="1"/>
</dbReference>
<accession>A0ABV5GAI9</accession>
<keyword evidence="4" id="KW-1185">Reference proteome</keyword>
<feature type="chain" id="PRO_5045611986" evidence="1">
    <location>
        <begin position="22"/>
        <end position="366"/>
    </location>
</feature>
<dbReference type="InterPro" id="IPR013783">
    <property type="entry name" value="Ig-like_fold"/>
</dbReference>